<keyword evidence="3" id="KW-0808">Transferase</keyword>
<evidence type="ECO:0000259" key="10">
    <source>
        <dbReference type="PROSITE" id="PS50011"/>
    </source>
</evidence>
<dbReference type="SUPFAM" id="SSF56112">
    <property type="entry name" value="Protein kinase-like (PK-like)"/>
    <property type="match status" value="1"/>
</dbReference>
<comment type="caution">
    <text evidence="11">The sequence shown here is derived from an EMBL/GenBank/DDBJ whole genome shotgun (WGS) entry which is preliminary data.</text>
</comment>
<feature type="transmembrane region" description="Helical" evidence="9">
    <location>
        <begin position="348"/>
        <end position="369"/>
    </location>
</feature>
<feature type="transmembrane region" description="Helical" evidence="9">
    <location>
        <begin position="308"/>
        <end position="327"/>
    </location>
</feature>
<dbReference type="InterPro" id="IPR000719">
    <property type="entry name" value="Prot_kinase_dom"/>
</dbReference>
<dbReference type="Proteomes" id="UP000284841">
    <property type="component" value="Unassembled WGS sequence"/>
</dbReference>
<dbReference type="OrthoDB" id="9788659at2"/>
<sequence>MFNFLSICYNTLREKSRKKEKVMSLESEFTLSFYKEVAVINEKHQVSLVQHVESRKLYVKKTVSPHNLEIYQTLKREHFASIPAIKELIEEDDRLIVIEEYINGQNLEEILAQRLFSEEETRRILMDLCQILKPLHEYDPPIIHRDIKPSNLILDSQNHLFLIDFDASKNYNPDKSRDTVLMGTEDYAAPEQYGFLQSSERTDIFSVGVLANKMLTGVLPSESRPVGPFQSIISKCLSIDPQDRYQTVSVLRTAIEKTGQSSRALPGFRKKSPRNMVLSVIWYLFICCFSLTLQISDEKGIPLAGFTLYLNRAAIVSFLFLWTLYFANYQNFRDKFPFKRKDPLFLNLLRIAAGAFLLLAIPACIVAIIESFL</sequence>
<accession>A0A415E4R1</accession>
<feature type="domain" description="Protein kinase" evidence="10">
    <location>
        <begin position="1"/>
        <end position="268"/>
    </location>
</feature>
<evidence type="ECO:0000313" key="12">
    <source>
        <dbReference type="Proteomes" id="UP000284841"/>
    </source>
</evidence>
<dbReference type="PANTHER" id="PTHR24363">
    <property type="entry name" value="SERINE/THREONINE PROTEIN KINASE"/>
    <property type="match status" value="1"/>
</dbReference>
<dbReference type="CDD" id="cd14014">
    <property type="entry name" value="STKc_PknB_like"/>
    <property type="match status" value="1"/>
</dbReference>
<dbReference type="GO" id="GO:0004674">
    <property type="term" value="F:protein serine/threonine kinase activity"/>
    <property type="evidence" value="ECO:0007669"/>
    <property type="project" value="UniProtKB-KW"/>
</dbReference>
<keyword evidence="6" id="KW-0067">ATP-binding</keyword>
<keyword evidence="4" id="KW-0547">Nucleotide-binding</keyword>
<evidence type="ECO:0000313" key="11">
    <source>
        <dbReference type="EMBL" id="RHJ88622.1"/>
    </source>
</evidence>
<evidence type="ECO:0000256" key="4">
    <source>
        <dbReference type="ARBA" id="ARBA00022741"/>
    </source>
</evidence>
<evidence type="ECO:0000256" key="8">
    <source>
        <dbReference type="ARBA" id="ARBA00048679"/>
    </source>
</evidence>
<dbReference type="InterPro" id="IPR011009">
    <property type="entry name" value="Kinase-like_dom_sf"/>
</dbReference>
<dbReference type="SMART" id="SM00220">
    <property type="entry name" value="S_TKc"/>
    <property type="match status" value="1"/>
</dbReference>
<dbReference type="STRING" id="1776384.GCA_900086585_04282"/>
<dbReference type="GO" id="GO:0005524">
    <property type="term" value="F:ATP binding"/>
    <property type="evidence" value="ECO:0007669"/>
    <property type="project" value="UniProtKB-KW"/>
</dbReference>
<keyword evidence="12" id="KW-1185">Reference proteome</keyword>
<dbReference type="PROSITE" id="PS50011">
    <property type="entry name" value="PROTEIN_KINASE_DOM"/>
    <property type="match status" value="1"/>
</dbReference>
<evidence type="ECO:0000256" key="6">
    <source>
        <dbReference type="ARBA" id="ARBA00022840"/>
    </source>
</evidence>
<evidence type="ECO:0000256" key="9">
    <source>
        <dbReference type="SAM" id="Phobius"/>
    </source>
</evidence>
<keyword evidence="9" id="KW-0472">Membrane</keyword>
<comment type="catalytic activity">
    <reaction evidence="8">
        <text>L-seryl-[protein] + ATP = O-phospho-L-seryl-[protein] + ADP + H(+)</text>
        <dbReference type="Rhea" id="RHEA:17989"/>
        <dbReference type="Rhea" id="RHEA-COMP:9863"/>
        <dbReference type="Rhea" id="RHEA-COMP:11604"/>
        <dbReference type="ChEBI" id="CHEBI:15378"/>
        <dbReference type="ChEBI" id="CHEBI:29999"/>
        <dbReference type="ChEBI" id="CHEBI:30616"/>
        <dbReference type="ChEBI" id="CHEBI:83421"/>
        <dbReference type="ChEBI" id="CHEBI:456216"/>
        <dbReference type="EC" id="2.7.11.1"/>
    </reaction>
</comment>
<name>A0A415E4R1_9FIRM</name>
<keyword evidence="2 11" id="KW-0723">Serine/threonine-protein kinase</keyword>
<dbReference type="EMBL" id="QRMS01000002">
    <property type="protein sequence ID" value="RHJ88622.1"/>
    <property type="molecule type" value="Genomic_DNA"/>
</dbReference>
<keyword evidence="9" id="KW-0812">Transmembrane</keyword>
<evidence type="ECO:0000256" key="5">
    <source>
        <dbReference type="ARBA" id="ARBA00022777"/>
    </source>
</evidence>
<comment type="catalytic activity">
    <reaction evidence="7">
        <text>L-threonyl-[protein] + ATP = O-phospho-L-threonyl-[protein] + ADP + H(+)</text>
        <dbReference type="Rhea" id="RHEA:46608"/>
        <dbReference type="Rhea" id="RHEA-COMP:11060"/>
        <dbReference type="Rhea" id="RHEA-COMP:11605"/>
        <dbReference type="ChEBI" id="CHEBI:15378"/>
        <dbReference type="ChEBI" id="CHEBI:30013"/>
        <dbReference type="ChEBI" id="CHEBI:30616"/>
        <dbReference type="ChEBI" id="CHEBI:61977"/>
        <dbReference type="ChEBI" id="CHEBI:456216"/>
        <dbReference type="EC" id="2.7.11.1"/>
    </reaction>
</comment>
<proteinExistence type="predicted"/>
<dbReference type="Pfam" id="PF00069">
    <property type="entry name" value="Pkinase"/>
    <property type="match status" value="1"/>
</dbReference>
<dbReference type="Gene3D" id="1.10.510.10">
    <property type="entry name" value="Transferase(Phosphotransferase) domain 1"/>
    <property type="match status" value="1"/>
</dbReference>
<evidence type="ECO:0000256" key="7">
    <source>
        <dbReference type="ARBA" id="ARBA00047899"/>
    </source>
</evidence>
<feature type="transmembrane region" description="Helical" evidence="9">
    <location>
        <begin position="276"/>
        <end position="296"/>
    </location>
</feature>
<keyword evidence="5 11" id="KW-0418">Kinase</keyword>
<dbReference type="EC" id="2.7.11.1" evidence="1"/>
<organism evidence="11 12">
    <name type="scientific">Emergencia timonensis</name>
    <dbReference type="NCBI Taxonomy" id="1776384"/>
    <lineage>
        <taxon>Bacteria</taxon>
        <taxon>Bacillati</taxon>
        <taxon>Bacillota</taxon>
        <taxon>Clostridia</taxon>
        <taxon>Peptostreptococcales</taxon>
        <taxon>Anaerovoracaceae</taxon>
        <taxon>Emergencia</taxon>
    </lineage>
</organism>
<keyword evidence="9" id="KW-1133">Transmembrane helix</keyword>
<evidence type="ECO:0000256" key="1">
    <source>
        <dbReference type="ARBA" id="ARBA00012513"/>
    </source>
</evidence>
<dbReference type="PANTHER" id="PTHR24363:SF0">
    <property type="entry name" value="SERINE_THREONINE KINASE LIKE DOMAIN CONTAINING 1"/>
    <property type="match status" value="1"/>
</dbReference>
<protein>
    <recommendedName>
        <fullName evidence="1">non-specific serine/threonine protein kinase</fullName>
        <ecNumber evidence="1">2.7.11.1</ecNumber>
    </recommendedName>
</protein>
<reference evidence="11 12" key="1">
    <citation type="submission" date="2018-08" db="EMBL/GenBank/DDBJ databases">
        <title>A genome reference for cultivated species of the human gut microbiota.</title>
        <authorList>
            <person name="Zou Y."/>
            <person name="Xue W."/>
            <person name="Luo G."/>
        </authorList>
    </citation>
    <scope>NUCLEOTIDE SEQUENCE [LARGE SCALE GENOMIC DNA]</scope>
    <source>
        <strain evidence="11 12">AM07-24</strain>
    </source>
</reference>
<dbReference type="InterPro" id="IPR008271">
    <property type="entry name" value="Ser/Thr_kinase_AS"/>
</dbReference>
<dbReference type="AlphaFoldDB" id="A0A415E4R1"/>
<dbReference type="PROSITE" id="PS00108">
    <property type="entry name" value="PROTEIN_KINASE_ST"/>
    <property type="match status" value="1"/>
</dbReference>
<evidence type="ECO:0000256" key="3">
    <source>
        <dbReference type="ARBA" id="ARBA00022679"/>
    </source>
</evidence>
<gene>
    <name evidence="11" type="ORF">DW099_09600</name>
</gene>
<evidence type="ECO:0000256" key="2">
    <source>
        <dbReference type="ARBA" id="ARBA00022527"/>
    </source>
</evidence>